<comment type="similarity">
    <text evidence="1">Belongs to the SMP-30/CGR1 family.</text>
</comment>
<evidence type="ECO:0000313" key="6">
    <source>
        <dbReference type="Proteomes" id="UP000199220"/>
    </source>
</evidence>
<dbReference type="InterPro" id="IPR005511">
    <property type="entry name" value="SMP-30"/>
</dbReference>
<dbReference type="AlphaFoldDB" id="A0A1H5CYS7"/>
<feature type="binding site" evidence="3">
    <location>
        <position position="20"/>
    </location>
    <ligand>
        <name>a divalent metal cation</name>
        <dbReference type="ChEBI" id="CHEBI:60240"/>
    </ligand>
</feature>
<name>A0A1H5CYS7_9MICO</name>
<dbReference type="PANTHER" id="PTHR10907">
    <property type="entry name" value="REGUCALCIN"/>
    <property type="match status" value="1"/>
</dbReference>
<dbReference type="STRING" id="648782.SAMN04488554_0513"/>
<keyword evidence="3" id="KW-0479">Metal-binding</keyword>
<dbReference type="GO" id="GO:0005509">
    <property type="term" value="F:calcium ion binding"/>
    <property type="evidence" value="ECO:0007669"/>
    <property type="project" value="TreeGrafter"/>
</dbReference>
<gene>
    <name evidence="5" type="ORF">SAMN04488554_0513</name>
</gene>
<dbReference type="PANTHER" id="PTHR10907:SF47">
    <property type="entry name" value="REGUCALCIN"/>
    <property type="match status" value="1"/>
</dbReference>
<protein>
    <submittedName>
        <fullName evidence="5">Sugar lactone lactonase YvrE</fullName>
    </submittedName>
</protein>
<evidence type="ECO:0000256" key="2">
    <source>
        <dbReference type="PIRSR" id="PIRSR605511-1"/>
    </source>
</evidence>
<dbReference type="InterPro" id="IPR011042">
    <property type="entry name" value="6-blade_b-propeller_TolB-like"/>
</dbReference>
<evidence type="ECO:0000313" key="5">
    <source>
        <dbReference type="EMBL" id="SED71701.1"/>
    </source>
</evidence>
<feature type="binding site" evidence="3">
    <location>
        <position position="156"/>
    </location>
    <ligand>
        <name>a divalent metal cation</name>
        <dbReference type="ChEBI" id="CHEBI:60240"/>
    </ligand>
</feature>
<keyword evidence="6" id="KW-1185">Reference proteome</keyword>
<sequence>MVTVSDTAHLANGTRCELGEGPFWDAPRGRLLWVDIVSGTVHMGVLQDDGAVETVQSVPFDETIGAVAPAASGQWILAGSDRILMRTPDGHLTPGPTILPGDGRRRCNDAKPDPAGRFVVGTLHAGGAQQVPAEVLLRIEPDGDLTTIDDDLTLANGLAWSRDGTRMYSVDTLRQVVYVRSYDPVSGATGARSELVRLDDGYPDGMCLDTEEHLWVAVWGRGRSTGTRPRVSWSESSTCPRRTPRAWRSRAMSCAPWSSPRPLRASPMFNSSNSRNRDSCSPWSRVLLDCRSPCGPAPSGRISPTEQVRPVA</sequence>
<organism evidence="5 6">
    <name type="scientific">Ruania alba</name>
    <dbReference type="NCBI Taxonomy" id="648782"/>
    <lineage>
        <taxon>Bacteria</taxon>
        <taxon>Bacillati</taxon>
        <taxon>Actinomycetota</taxon>
        <taxon>Actinomycetes</taxon>
        <taxon>Micrococcales</taxon>
        <taxon>Ruaniaceae</taxon>
        <taxon>Ruania</taxon>
    </lineage>
</organism>
<dbReference type="Pfam" id="PF08450">
    <property type="entry name" value="SGL"/>
    <property type="match status" value="1"/>
</dbReference>
<evidence type="ECO:0000256" key="3">
    <source>
        <dbReference type="PIRSR" id="PIRSR605511-2"/>
    </source>
</evidence>
<dbReference type="Gene3D" id="2.120.10.30">
    <property type="entry name" value="TolB, C-terminal domain"/>
    <property type="match status" value="1"/>
</dbReference>
<proteinExistence type="inferred from homology"/>
<evidence type="ECO:0000256" key="1">
    <source>
        <dbReference type="ARBA" id="ARBA00008853"/>
    </source>
</evidence>
<dbReference type="EMBL" id="FNTX01000001">
    <property type="protein sequence ID" value="SED71701.1"/>
    <property type="molecule type" value="Genomic_DNA"/>
</dbReference>
<dbReference type="GO" id="GO:0019853">
    <property type="term" value="P:L-ascorbic acid biosynthetic process"/>
    <property type="evidence" value="ECO:0007669"/>
    <property type="project" value="TreeGrafter"/>
</dbReference>
<evidence type="ECO:0000259" key="4">
    <source>
        <dbReference type="Pfam" id="PF08450"/>
    </source>
</evidence>
<feature type="binding site" evidence="3">
    <location>
        <position position="106"/>
    </location>
    <ligand>
        <name>substrate</name>
    </ligand>
</feature>
<feature type="binding site" evidence="3">
    <location>
        <position position="204"/>
    </location>
    <ligand>
        <name>a divalent metal cation</name>
        <dbReference type="ChEBI" id="CHEBI:60240"/>
    </ligand>
</feature>
<feature type="domain" description="SMP-30/Gluconolactonase/LRE-like region" evidence="4">
    <location>
        <begin position="18"/>
        <end position="229"/>
    </location>
</feature>
<dbReference type="Proteomes" id="UP000199220">
    <property type="component" value="Unassembled WGS sequence"/>
</dbReference>
<accession>A0A1H5CYS7</accession>
<feature type="active site" description="Proton donor/acceptor" evidence="2">
    <location>
        <position position="204"/>
    </location>
</feature>
<dbReference type="GO" id="GO:0004341">
    <property type="term" value="F:gluconolactonase activity"/>
    <property type="evidence" value="ECO:0007669"/>
    <property type="project" value="TreeGrafter"/>
</dbReference>
<reference evidence="6" key="1">
    <citation type="submission" date="2016-10" db="EMBL/GenBank/DDBJ databases">
        <authorList>
            <person name="Varghese N."/>
            <person name="Submissions S."/>
        </authorList>
    </citation>
    <scope>NUCLEOTIDE SEQUENCE [LARGE SCALE GENOMIC DNA]</scope>
    <source>
        <strain evidence="6">DSM 21368</strain>
    </source>
</reference>
<keyword evidence="3" id="KW-0862">Zinc</keyword>
<comment type="cofactor">
    <cofactor evidence="3">
        <name>Zn(2+)</name>
        <dbReference type="ChEBI" id="CHEBI:29105"/>
    </cofactor>
    <text evidence="3">Binds 1 divalent metal cation per subunit.</text>
</comment>
<dbReference type="InterPro" id="IPR013658">
    <property type="entry name" value="SGL"/>
</dbReference>
<feature type="binding site" evidence="3">
    <location>
        <position position="108"/>
    </location>
    <ligand>
        <name>substrate</name>
    </ligand>
</feature>
<dbReference type="SUPFAM" id="SSF63829">
    <property type="entry name" value="Calcium-dependent phosphotriesterase"/>
    <property type="match status" value="1"/>
</dbReference>
<dbReference type="PRINTS" id="PR01790">
    <property type="entry name" value="SMP30FAMILY"/>
</dbReference>